<dbReference type="PRINTS" id="PR00449">
    <property type="entry name" value="RASTRNSFRMNG"/>
</dbReference>
<dbReference type="SMART" id="SM00174">
    <property type="entry name" value="RHO"/>
    <property type="match status" value="1"/>
</dbReference>
<dbReference type="SMART" id="SM00175">
    <property type="entry name" value="RAB"/>
    <property type="match status" value="1"/>
</dbReference>
<dbReference type="InterPro" id="IPR005225">
    <property type="entry name" value="Small_GTP-bd"/>
</dbReference>
<evidence type="ECO:0000256" key="1">
    <source>
        <dbReference type="ARBA" id="ARBA00022741"/>
    </source>
</evidence>
<dbReference type="VEuPathDB" id="TrichDB:TVAGG3_0746700"/>
<organism evidence="2 3">
    <name type="scientific">Trichomonas vaginalis (strain ATCC PRA-98 / G3)</name>
    <dbReference type="NCBI Taxonomy" id="412133"/>
    <lineage>
        <taxon>Eukaryota</taxon>
        <taxon>Metamonada</taxon>
        <taxon>Parabasalia</taxon>
        <taxon>Trichomonadida</taxon>
        <taxon>Trichomonadidae</taxon>
        <taxon>Trichomonas</taxon>
    </lineage>
</organism>
<protein>
    <submittedName>
        <fullName evidence="2">Small GTP-binding protein, putative</fullName>
    </submittedName>
</protein>
<dbReference type="VEuPathDB" id="TrichDB:TVAG_157170"/>
<dbReference type="eggNOG" id="KOG0094">
    <property type="taxonomic scope" value="Eukaryota"/>
</dbReference>
<reference evidence="2" key="1">
    <citation type="submission" date="2006-10" db="EMBL/GenBank/DDBJ databases">
        <authorList>
            <person name="Amadeo P."/>
            <person name="Zhao Q."/>
            <person name="Wortman J."/>
            <person name="Fraser-Liggett C."/>
            <person name="Carlton J."/>
        </authorList>
    </citation>
    <scope>NUCLEOTIDE SEQUENCE</scope>
    <source>
        <strain evidence="2">G3</strain>
    </source>
</reference>
<dbReference type="RefSeq" id="XP_001322863.1">
    <property type="nucleotide sequence ID" value="XM_001322828.1"/>
</dbReference>
<reference evidence="2" key="2">
    <citation type="journal article" date="2007" name="Science">
        <title>Draft genome sequence of the sexually transmitted pathogen Trichomonas vaginalis.</title>
        <authorList>
            <person name="Carlton J.M."/>
            <person name="Hirt R.P."/>
            <person name="Silva J.C."/>
            <person name="Delcher A.L."/>
            <person name="Schatz M."/>
            <person name="Zhao Q."/>
            <person name="Wortman J.R."/>
            <person name="Bidwell S.L."/>
            <person name="Alsmark U.C.M."/>
            <person name="Besteiro S."/>
            <person name="Sicheritz-Ponten T."/>
            <person name="Noel C.J."/>
            <person name="Dacks J.B."/>
            <person name="Foster P.G."/>
            <person name="Simillion C."/>
            <person name="Van de Peer Y."/>
            <person name="Miranda-Saavedra D."/>
            <person name="Barton G.J."/>
            <person name="Westrop G.D."/>
            <person name="Mueller S."/>
            <person name="Dessi D."/>
            <person name="Fiori P.L."/>
            <person name="Ren Q."/>
            <person name="Paulsen I."/>
            <person name="Zhang H."/>
            <person name="Bastida-Corcuera F.D."/>
            <person name="Simoes-Barbosa A."/>
            <person name="Brown M.T."/>
            <person name="Hayes R.D."/>
            <person name="Mukherjee M."/>
            <person name="Okumura C.Y."/>
            <person name="Schneider R."/>
            <person name="Smith A.J."/>
            <person name="Vanacova S."/>
            <person name="Villalvazo M."/>
            <person name="Haas B.J."/>
            <person name="Pertea M."/>
            <person name="Feldblyum T.V."/>
            <person name="Utterback T.R."/>
            <person name="Shu C.L."/>
            <person name="Osoegawa K."/>
            <person name="de Jong P.J."/>
            <person name="Hrdy I."/>
            <person name="Horvathova L."/>
            <person name="Zubacova Z."/>
            <person name="Dolezal P."/>
            <person name="Malik S.B."/>
            <person name="Logsdon J.M. Jr."/>
            <person name="Henze K."/>
            <person name="Gupta A."/>
            <person name="Wang C.C."/>
            <person name="Dunne R.L."/>
            <person name="Upcroft J.A."/>
            <person name="Upcroft P."/>
            <person name="White O."/>
            <person name="Salzberg S.L."/>
            <person name="Tang P."/>
            <person name="Chiu C.-H."/>
            <person name="Lee Y.-S."/>
            <person name="Embley T.M."/>
            <person name="Coombs G.H."/>
            <person name="Mottram J.C."/>
            <person name="Tachezy J."/>
            <person name="Fraser-Liggett C.M."/>
            <person name="Johnson P.J."/>
        </authorList>
    </citation>
    <scope>NUCLEOTIDE SEQUENCE [LARGE SCALE GENOMIC DNA]</scope>
    <source>
        <strain evidence="2">G3</strain>
    </source>
</reference>
<dbReference type="FunFam" id="3.40.50.300:FF:000808">
    <property type="entry name" value="Small GTP-binding protein, putative"/>
    <property type="match status" value="1"/>
</dbReference>
<dbReference type="KEGG" id="tva:4768573"/>
<dbReference type="PROSITE" id="PS51419">
    <property type="entry name" value="RAB"/>
    <property type="match status" value="1"/>
</dbReference>
<dbReference type="Gene3D" id="3.40.50.300">
    <property type="entry name" value="P-loop containing nucleotide triphosphate hydrolases"/>
    <property type="match status" value="1"/>
</dbReference>
<dbReference type="GO" id="GO:0006886">
    <property type="term" value="P:intracellular protein transport"/>
    <property type="evidence" value="ECO:0000318"/>
    <property type="project" value="GO_Central"/>
</dbReference>
<dbReference type="STRING" id="5722.A2E9I9"/>
<dbReference type="PROSITE" id="PS51421">
    <property type="entry name" value="RAS"/>
    <property type="match status" value="1"/>
</dbReference>
<dbReference type="SMART" id="SM00173">
    <property type="entry name" value="RAS"/>
    <property type="match status" value="1"/>
</dbReference>
<dbReference type="EMBL" id="DS113334">
    <property type="protein sequence ID" value="EAY10640.1"/>
    <property type="molecule type" value="Genomic_DNA"/>
</dbReference>
<dbReference type="Pfam" id="PF00071">
    <property type="entry name" value="Ras"/>
    <property type="match status" value="1"/>
</dbReference>
<dbReference type="AlphaFoldDB" id="A2E9I9"/>
<dbReference type="SMART" id="SM00176">
    <property type="entry name" value="RAN"/>
    <property type="match status" value="1"/>
</dbReference>
<evidence type="ECO:0000313" key="2">
    <source>
        <dbReference type="EMBL" id="EAY10640.1"/>
    </source>
</evidence>
<dbReference type="PANTHER" id="PTHR47978">
    <property type="match status" value="1"/>
</dbReference>
<dbReference type="InterPro" id="IPR001806">
    <property type="entry name" value="Small_GTPase"/>
</dbReference>
<gene>
    <name evidence="2" type="ORF">TVAG_157170</name>
</gene>
<dbReference type="InParanoid" id="A2E9I9"/>
<sequence>MNTDLVAPPEFKVIVLGDSAVGKSSIVLQISQETFDYQMDTTIGASHVQKRMETPRGPIILNIWDTAGQERYRSLIPIYLRAAQAALICYDVTNRQSFLSLEHWIEDVQKICPSDIHIYIVGNKCDLEDVVPIVEAEDFAASRKYPFFRTSAKLGKNITELFNTLSSDLLGGDEMHQIVINITEDKKETSQKKCC</sequence>
<keyword evidence="3" id="KW-1185">Reference proteome</keyword>
<accession>A2E9I9</accession>
<dbReference type="SUPFAM" id="SSF52540">
    <property type="entry name" value="P-loop containing nucleoside triphosphate hydrolases"/>
    <property type="match status" value="1"/>
</dbReference>
<dbReference type="OrthoDB" id="28864at2759"/>
<dbReference type="GO" id="GO:0005525">
    <property type="term" value="F:GTP binding"/>
    <property type="evidence" value="ECO:0007669"/>
    <property type="project" value="InterPro"/>
</dbReference>
<dbReference type="CDD" id="cd00154">
    <property type="entry name" value="Rab"/>
    <property type="match status" value="1"/>
</dbReference>
<dbReference type="NCBIfam" id="TIGR00231">
    <property type="entry name" value="small_GTP"/>
    <property type="match status" value="1"/>
</dbReference>
<keyword evidence="1" id="KW-0547">Nucleotide-binding</keyword>
<dbReference type="InterPro" id="IPR027417">
    <property type="entry name" value="P-loop_NTPase"/>
</dbReference>
<dbReference type="SMR" id="A2E9I9"/>
<dbReference type="GO" id="GO:0003924">
    <property type="term" value="F:GTPase activity"/>
    <property type="evidence" value="ECO:0000318"/>
    <property type="project" value="GO_Central"/>
</dbReference>
<proteinExistence type="predicted"/>
<dbReference type="OMA" id="PQRSCAC"/>
<dbReference type="GO" id="GO:0012505">
    <property type="term" value="C:endomembrane system"/>
    <property type="evidence" value="ECO:0000318"/>
    <property type="project" value="GO_Central"/>
</dbReference>
<evidence type="ECO:0000313" key="3">
    <source>
        <dbReference type="Proteomes" id="UP000001542"/>
    </source>
</evidence>
<dbReference type="Proteomes" id="UP000001542">
    <property type="component" value="Unassembled WGS sequence"/>
</dbReference>
<name>A2E9I9_TRIV3</name>